<comment type="caution">
    <text evidence="1">The sequence shown here is derived from an EMBL/GenBank/DDBJ whole genome shotgun (WGS) entry which is preliminary data.</text>
</comment>
<name>A0A0V1AMM9_TRISP</name>
<protein>
    <submittedName>
        <fullName evidence="1">Uncharacterized protein</fullName>
    </submittedName>
</protein>
<gene>
    <name evidence="1" type="ORF">T01_9856</name>
</gene>
<organism evidence="1 2">
    <name type="scientific">Trichinella spiralis</name>
    <name type="common">Trichina worm</name>
    <dbReference type="NCBI Taxonomy" id="6334"/>
    <lineage>
        <taxon>Eukaryota</taxon>
        <taxon>Metazoa</taxon>
        <taxon>Ecdysozoa</taxon>
        <taxon>Nematoda</taxon>
        <taxon>Enoplea</taxon>
        <taxon>Dorylaimia</taxon>
        <taxon>Trichinellida</taxon>
        <taxon>Trichinellidae</taxon>
        <taxon>Trichinella</taxon>
    </lineage>
</organism>
<accession>A0A0V1AMM9</accession>
<evidence type="ECO:0000313" key="1">
    <source>
        <dbReference type="EMBL" id="KRY25475.1"/>
    </source>
</evidence>
<keyword evidence="2" id="KW-1185">Reference proteome</keyword>
<reference evidence="1 2" key="1">
    <citation type="submission" date="2015-01" db="EMBL/GenBank/DDBJ databases">
        <title>Evolution of Trichinella species and genotypes.</title>
        <authorList>
            <person name="Korhonen P.K."/>
            <person name="Edoardo P."/>
            <person name="Giuseppe L.R."/>
            <person name="Gasser R.B."/>
        </authorList>
    </citation>
    <scope>NUCLEOTIDE SEQUENCE [LARGE SCALE GENOMIC DNA]</scope>
    <source>
        <strain evidence="1">ISS3</strain>
    </source>
</reference>
<dbReference type="AlphaFoldDB" id="A0A0V1AMM9"/>
<dbReference type="InParanoid" id="A0A0V1AMM9"/>
<proteinExistence type="predicted"/>
<dbReference type="EMBL" id="JYDH01000930">
    <property type="protein sequence ID" value="KRY25475.1"/>
    <property type="molecule type" value="Genomic_DNA"/>
</dbReference>
<evidence type="ECO:0000313" key="2">
    <source>
        <dbReference type="Proteomes" id="UP000054776"/>
    </source>
</evidence>
<dbReference type="Proteomes" id="UP000054776">
    <property type="component" value="Unassembled WGS sequence"/>
</dbReference>
<sequence>MIYTILDYTITEQCSHEKCWSSQEEQNGFGLEQCL</sequence>